<evidence type="ECO:0000259" key="5">
    <source>
        <dbReference type="Pfam" id="PF02902"/>
    </source>
</evidence>
<keyword evidence="7" id="KW-1185">Reference proteome</keyword>
<feature type="region of interest" description="Disordered" evidence="4">
    <location>
        <begin position="180"/>
        <end position="249"/>
    </location>
</feature>
<proteinExistence type="inferred from homology"/>
<feature type="region of interest" description="Disordered" evidence="4">
    <location>
        <begin position="254"/>
        <end position="273"/>
    </location>
</feature>
<reference evidence="6 7" key="1">
    <citation type="journal article" date="2024" name="Commun. Biol.">
        <title>Comparative genomic analysis of thermophilic fungi reveals convergent evolutionary adaptations and gene losses.</title>
        <authorList>
            <person name="Steindorff A.S."/>
            <person name="Aguilar-Pontes M.V."/>
            <person name="Robinson A.J."/>
            <person name="Andreopoulos B."/>
            <person name="LaButti K."/>
            <person name="Kuo A."/>
            <person name="Mondo S."/>
            <person name="Riley R."/>
            <person name="Otillar R."/>
            <person name="Haridas S."/>
            <person name="Lipzen A."/>
            <person name="Grimwood J."/>
            <person name="Schmutz J."/>
            <person name="Clum A."/>
            <person name="Reid I.D."/>
            <person name="Moisan M.C."/>
            <person name="Butler G."/>
            <person name="Nguyen T.T.M."/>
            <person name="Dewar K."/>
            <person name="Conant G."/>
            <person name="Drula E."/>
            <person name="Henrissat B."/>
            <person name="Hansel C."/>
            <person name="Singer S."/>
            <person name="Hutchinson M.I."/>
            <person name="de Vries R.P."/>
            <person name="Natvig D.O."/>
            <person name="Powell A.J."/>
            <person name="Tsang A."/>
            <person name="Grigoriev I.V."/>
        </authorList>
    </citation>
    <scope>NUCLEOTIDE SEQUENCE [LARGE SCALE GENOMIC DNA]</scope>
    <source>
        <strain evidence="6 7">ATCC 24622</strain>
    </source>
</reference>
<evidence type="ECO:0000313" key="6">
    <source>
        <dbReference type="EMBL" id="KAL1862867.1"/>
    </source>
</evidence>
<feature type="compositionally biased region" description="Low complexity" evidence="4">
    <location>
        <begin position="571"/>
        <end position="583"/>
    </location>
</feature>
<dbReference type="InterPro" id="IPR038765">
    <property type="entry name" value="Papain-like_cys_pep_sf"/>
</dbReference>
<keyword evidence="3" id="KW-0378">Hydrolase</keyword>
<accession>A0ABR3WIR7</accession>
<evidence type="ECO:0000256" key="1">
    <source>
        <dbReference type="ARBA" id="ARBA00005234"/>
    </source>
</evidence>
<feature type="compositionally biased region" description="Low complexity" evidence="4">
    <location>
        <begin position="517"/>
        <end position="562"/>
    </location>
</feature>
<feature type="compositionally biased region" description="Low complexity" evidence="4">
    <location>
        <begin position="616"/>
        <end position="650"/>
    </location>
</feature>
<gene>
    <name evidence="6" type="ORF">VTK73DRAFT_6606</name>
</gene>
<keyword evidence="2" id="KW-0645">Protease</keyword>
<evidence type="ECO:0000256" key="4">
    <source>
        <dbReference type="SAM" id="MobiDB-lite"/>
    </source>
</evidence>
<dbReference type="Proteomes" id="UP001586593">
    <property type="component" value="Unassembled WGS sequence"/>
</dbReference>
<feature type="compositionally biased region" description="Pro residues" evidence="4">
    <location>
        <begin position="504"/>
        <end position="516"/>
    </location>
</feature>
<name>A0ABR3WIR7_9PEZI</name>
<comment type="similarity">
    <text evidence="1">Belongs to the peptidase C48 family.</text>
</comment>
<feature type="region of interest" description="Disordered" evidence="4">
    <location>
        <begin position="481"/>
        <end position="668"/>
    </location>
</feature>
<dbReference type="EMBL" id="JAZHXJ010000378">
    <property type="protein sequence ID" value="KAL1862867.1"/>
    <property type="molecule type" value="Genomic_DNA"/>
</dbReference>
<dbReference type="Pfam" id="PF02902">
    <property type="entry name" value="Peptidase_C48"/>
    <property type="match status" value="1"/>
</dbReference>
<evidence type="ECO:0000256" key="2">
    <source>
        <dbReference type="ARBA" id="ARBA00022670"/>
    </source>
</evidence>
<evidence type="ECO:0000256" key="3">
    <source>
        <dbReference type="ARBA" id="ARBA00022801"/>
    </source>
</evidence>
<protein>
    <recommendedName>
        <fullName evidence="5">Ubiquitin-like protease family profile domain-containing protein</fullName>
    </recommendedName>
</protein>
<dbReference type="Gene3D" id="3.40.395.10">
    <property type="entry name" value="Adenoviral Proteinase, Chain A"/>
    <property type="match status" value="1"/>
</dbReference>
<feature type="region of interest" description="Disordered" evidence="4">
    <location>
        <begin position="140"/>
        <end position="168"/>
    </location>
</feature>
<dbReference type="InterPro" id="IPR003653">
    <property type="entry name" value="Peptidase_C48_C"/>
</dbReference>
<comment type="caution">
    <text evidence="6">The sequence shown here is derived from an EMBL/GenBank/DDBJ whole genome shotgun (WGS) entry which is preliminary data.</text>
</comment>
<organism evidence="6 7">
    <name type="scientific">Phialemonium thermophilum</name>
    <dbReference type="NCBI Taxonomy" id="223376"/>
    <lineage>
        <taxon>Eukaryota</taxon>
        <taxon>Fungi</taxon>
        <taxon>Dikarya</taxon>
        <taxon>Ascomycota</taxon>
        <taxon>Pezizomycotina</taxon>
        <taxon>Sordariomycetes</taxon>
        <taxon>Sordariomycetidae</taxon>
        <taxon>Cephalothecales</taxon>
        <taxon>Cephalothecaceae</taxon>
        <taxon>Phialemonium</taxon>
    </lineage>
</organism>
<feature type="compositionally biased region" description="Basic and acidic residues" evidence="4">
    <location>
        <begin position="302"/>
        <end position="319"/>
    </location>
</feature>
<feature type="compositionally biased region" description="Polar residues" evidence="4">
    <location>
        <begin position="363"/>
        <end position="375"/>
    </location>
</feature>
<feature type="region of interest" description="Disordered" evidence="4">
    <location>
        <begin position="284"/>
        <end position="460"/>
    </location>
</feature>
<feature type="domain" description="Ubiquitin-like protease family profile" evidence="5">
    <location>
        <begin position="740"/>
        <end position="828"/>
    </location>
</feature>
<evidence type="ECO:0000313" key="7">
    <source>
        <dbReference type="Proteomes" id="UP001586593"/>
    </source>
</evidence>
<sequence length="1072" mass="114464">MSDPFASPASSSVHLPFDEDLRRAVEILAKSAQSDPGSATTLFLDLCGRFWQQHSAQTLFQLLPPAVAQSLSLDCCLSGKHERTRAEIVCAAANWGVAPIAVAAEFPSSSYLFWTSLRKISKQRAFEPFRLALHRSKRSGSSQGKLYMPSDVRPFLSTSDEQPLPDGSLSHAFVSAQLAPGPEVLPRPPDGDVSSPAAPAPENEVDANKDQGAERALFGATTSLSRPPVPAATTQQQALLTSPPAGQKRSIVVLDDEAAPEAPRRHPKRRKEDAIMIDCTEDENSVNGVDVPSVKTGPAKENAIEVRGVPRELEVEQGKEQPTQPHHHQPNTDDVDNEKTSPKPGTTHTTLPHKRLSGPLSATHANTSGVTTTTNRRPKGAVAQEQVELPPSLRKEELPSRMTHHQSRCETPGETRPSVPPSPVKNTHTHTHSAKPVVIGSPKAPSSGSHGTTTTTTAATHVRSSPAVAIATPPPVVVATPANGASVATPTNSSNINTTKDTPIPRPQPPDRPPPQVVVAAVAHAPGAAAATSSAGRTSSSHQSVASSEPPTSVSPSSSSATGRLRGVNHPLTSPTTAAAAAPLPSPTPASSVGRVAPSLVTPRRPPARDDDVRLSSPCRRPAHAAAAPQRDPSAAPTAGSAASAGVSSPHVDRFRGPLPVRTRPYSAEEREQLRTCLAPGRPLNDIAVNDAVGYIVATQDPSKFLTVSSLLTSGGGERRVAMPPTAIRQALAESPHVKILLPLFLSGPSPHWVLAVVDRRERLTLLYDSLPMEGSPRTVRELISRFIDHFLSPSPTNGGDSINKWSIVSEPFPVQENAVDCGVATVMAAFWAVSQGGGDRTASPGDRPYDLTLWRRVCAALLLGSSSSSSSGGGGGGGDGAEPLFADRVDSARSARAPLLGRRLPLPRLEIPPAPVLREQSPEAALLFRRETAQYAEEVRKRCDSYLQAVEQTVEQTCQEARMQAATLRQAVDAMLTSSRKLLFEARQAHASLVARQTDRQTWIEQHAAAADSSDNGDPELHALVDQRNKRLQEALRENLEQQELLKFSRERWLEVSRMLTKEIERLDMIE</sequence>
<dbReference type="SUPFAM" id="SSF54001">
    <property type="entry name" value="Cysteine proteinases"/>
    <property type="match status" value="1"/>
</dbReference>
<feature type="compositionally biased region" description="Polar residues" evidence="4">
    <location>
        <begin position="486"/>
        <end position="500"/>
    </location>
</feature>